<dbReference type="HAMAP" id="MF_00097">
    <property type="entry name" value="TMP_synthase"/>
    <property type="match status" value="1"/>
</dbReference>
<evidence type="ECO:0000256" key="3">
    <source>
        <dbReference type="ARBA" id="ARBA00022679"/>
    </source>
</evidence>
<dbReference type="PANTHER" id="PTHR20857">
    <property type="entry name" value="THIAMINE-PHOSPHATE PYROPHOSPHORYLASE"/>
    <property type="match status" value="1"/>
</dbReference>
<sequence>MLKPDALRRRLRFYFITDDQAEGFSALEQVRVAIEAGATMVQYRNKSFQLTDYATVEAICRYCQVRRVPFVVNDHPLLARAVGADGVHVGQDDTPPQLARRIMGPRAIVGVSVSSLAELERTELTDCDYIGTGPIFPTGTKPDAKTVQGLSGLQSMAARSPLPVVAIGGIGPGRARDCFAHGAAGVAVISCISRAANPIKAATAMADACNVSSV</sequence>
<dbReference type="UniPathway" id="UPA00060">
    <property type="reaction ID" value="UER00141"/>
</dbReference>
<dbReference type="InterPro" id="IPR036206">
    <property type="entry name" value="ThiamineP_synth_sf"/>
</dbReference>
<gene>
    <name evidence="10 14" type="primary">thiE</name>
    <name evidence="14" type="ORF">DSCOOX_54660</name>
</gene>
<dbReference type="AlphaFoldDB" id="A0A5K8AIH6"/>
<comment type="pathway">
    <text evidence="2 10 12">Cofactor biosynthesis; thiamine diphosphate biosynthesis; thiamine phosphate from 4-amino-2-methyl-5-diphosphomethylpyrimidine and 4-methyl-5-(2-phosphoethyl)-thiazole: step 1/1.</text>
</comment>
<name>A0A5K8AIH6_9BACT</name>
<comment type="similarity">
    <text evidence="10 11">Belongs to the thiamine-phosphate synthase family.</text>
</comment>
<evidence type="ECO:0000256" key="6">
    <source>
        <dbReference type="ARBA" id="ARBA00022977"/>
    </source>
</evidence>
<protein>
    <recommendedName>
        <fullName evidence="10">Thiamine-phosphate synthase</fullName>
        <shortName evidence="10">TP synthase</shortName>
        <shortName evidence="10">TPS</shortName>
        <ecNumber evidence="10">2.5.1.3</ecNumber>
    </recommendedName>
    <alternativeName>
        <fullName evidence="10">Thiamine-phosphate pyrophosphorylase</fullName>
        <shortName evidence="10">TMP pyrophosphorylase</shortName>
        <shortName evidence="10">TMP-PPase</shortName>
    </alternativeName>
</protein>
<dbReference type="GO" id="GO:0009229">
    <property type="term" value="P:thiamine diphosphate biosynthetic process"/>
    <property type="evidence" value="ECO:0007669"/>
    <property type="project" value="UniProtKB-UniRule"/>
</dbReference>
<dbReference type="Gene3D" id="3.20.20.70">
    <property type="entry name" value="Aldolase class I"/>
    <property type="match status" value="1"/>
</dbReference>
<accession>A0A5K8AIH6</accession>
<keyword evidence="15" id="KW-1185">Reference proteome</keyword>
<evidence type="ECO:0000256" key="8">
    <source>
        <dbReference type="ARBA" id="ARBA00047851"/>
    </source>
</evidence>
<evidence type="ECO:0000313" key="14">
    <source>
        <dbReference type="EMBL" id="BBO92286.1"/>
    </source>
</evidence>
<evidence type="ECO:0000256" key="11">
    <source>
        <dbReference type="RuleBase" id="RU003826"/>
    </source>
</evidence>
<comment type="cofactor">
    <cofactor evidence="10">
        <name>Mg(2+)</name>
        <dbReference type="ChEBI" id="CHEBI:18420"/>
    </cofactor>
    <text evidence="10">Binds 1 Mg(2+) ion per subunit.</text>
</comment>
<evidence type="ECO:0000256" key="7">
    <source>
        <dbReference type="ARBA" id="ARBA00047334"/>
    </source>
</evidence>
<proteinExistence type="inferred from homology"/>
<keyword evidence="3 10" id="KW-0808">Transferase</keyword>
<feature type="binding site" evidence="10">
    <location>
        <position position="112"/>
    </location>
    <ligand>
        <name>4-amino-2-methyl-5-(diphosphooxymethyl)pyrimidine</name>
        <dbReference type="ChEBI" id="CHEBI:57841"/>
    </ligand>
</feature>
<feature type="binding site" evidence="10">
    <location>
        <begin position="189"/>
        <end position="190"/>
    </location>
    <ligand>
        <name>2-[(2R,5Z)-2-carboxy-4-methylthiazol-5(2H)-ylidene]ethyl phosphate</name>
        <dbReference type="ChEBI" id="CHEBI:62899"/>
    </ligand>
</feature>
<dbReference type="GO" id="GO:0005737">
    <property type="term" value="C:cytoplasm"/>
    <property type="evidence" value="ECO:0007669"/>
    <property type="project" value="TreeGrafter"/>
</dbReference>
<dbReference type="InterPro" id="IPR022998">
    <property type="entry name" value="ThiamineP_synth_TenI"/>
</dbReference>
<dbReference type="InterPro" id="IPR034291">
    <property type="entry name" value="TMP_synthase"/>
</dbReference>
<feature type="binding site" evidence="10">
    <location>
        <position position="74"/>
    </location>
    <ligand>
        <name>Mg(2+)</name>
        <dbReference type="ChEBI" id="CHEBI:18420"/>
    </ligand>
</feature>
<keyword evidence="4 10" id="KW-0479">Metal-binding</keyword>
<dbReference type="RefSeq" id="WP_155313053.1">
    <property type="nucleotide sequence ID" value="NZ_AP021879.1"/>
</dbReference>
<evidence type="ECO:0000256" key="2">
    <source>
        <dbReference type="ARBA" id="ARBA00005165"/>
    </source>
</evidence>
<comment type="catalytic activity">
    <reaction evidence="8 10 11">
        <text>2-(2-carboxy-4-methylthiazol-5-yl)ethyl phosphate + 4-amino-2-methyl-5-(diphosphooxymethyl)pyrimidine + 2 H(+) = thiamine phosphate + CO2 + diphosphate</text>
        <dbReference type="Rhea" id="RHEA:47848"/>
        <dbReference type="ChEBI" id="CHEBI:15378"/>
        <dbReference type="ChEBI" id="CHEBI:16526"/>
        <dbReference type="ChEBI" id="CHEBI:33019"/>
        <dbReference type="ChEBI" id="CHEBI:37575"/>
        <dbReference type="ChEBI" id="CHEBI:57841"/>
        <dbReference type="ChEBI" id="CHEBI:62890"/>
        <dbReference type="EC" id="2.5.1.3"/>
    </reaction>
</comment>
<dbReference type="CDD" id="cd00564">
    <property type="entry name" value="TMP_TenI"/>
    <property type="match status" value="1"/>
</dbReference>
<reference evidence="14 15" key="1">
    <citation type="submission" date="2019-11" db="EMBL/GenBank/DDBJ databases">
        <title>Comparative genomics of hydrocarbon-degrading Desulfosarcina strains.</title>
        <authorList>
            <person name="Watanabe M."/>
            <person name="Kojima H."/>
            <person name="Fukui M."/>
        </authorList>
    </citation>
    <scope>NUCLEOTIDE SEQUENCE [LARGE SCALE GENOMIC DNA]</scope>
    <source>
        <strain evidence="15">oXyS1</strain>
    </source>
</reference>
<evidence type="ECO:0000256" key="12">
    <source>
        <dbReference type="RuleBase" id="RU004253"/>
    </source>
</evidence>
<evidence type="ECO:0000256" key="9">
    <source>
        <dbReference type="ARBA" id="ARBA00047883"/>
    </source>
</evidence>
<feature type="binding site" evidence="10">
    <location>
        <position position="141"/>
    </location>
    <ligand>
        <name>4-amino-2-methyl-5-(diphosphooxymethyl)pyrimidine</name>
        <dbReference type="ChEBI" id="CHEBI:57841"/>
    </ligand>
</feature>
<keyword evidence="5 10" id="KW-0460">Magnesium</keyword>
<comment type="catalytic activity">
    <reaction evidence="9 10 11">
        <text>2-[(2R,5Z)-2-carboxy-4-methylthiazol-5(2H)-ylidene]ethyl phosphate + 4-amino-2-methyl-5-(diphosphooxymethyl)pyrimidine + 2 H(+) = thiamine phosphate + CO2 + diphosphate</text>
        <dbReference type="Rhea" id="RHEA:47844"/>
        <dbReference type="ChEBI" id="CHEBI:15378"/>
        <dbReference type="ChEBI" id="CHEBI:16526"/>
        <dbReference type="ChEBI" id="CHEBI:33019"/>
        <dbReference type="ChEBI" id="CHEBI:37575"/>
        <dbReference type="ChEBI" id="CHEBI:57841"/>
        <dbReference type="ChEBI" id="CHEBI:62899"/>
        <dbReference type="EC" id="2.5.1.3"/>
    </reaction>
</comment>
<evidence type="ECO:0000256" key="10">
    <source>
        <dbReference type="HAMAP-Rule" id="MF_00097"/>
    </source>
</evidence>
<evidence type="ECO:0000313" key="15">
    <source>
        <dbReference type="Proteomes" id="UP000422108"/>
    </source>
</evidence>
<dbReference type="PANTHER" id="PTHR20857:SF15">
    <property type="entry name" value="THIAMINE-PHOSPHATE SYNTHASE"/>
    <property type="match status" value="1"/>
</dbReference>
<dbReference type="GO" id="GO:0009228">
    <property type="term" value="P:thiamine biosynthetic process"/>
    <property type="evidence" value="ECO:0007669"/>
    <property type="project" value="UniProtKB-KW"/>
</dbReference>
<evidence type="ECO:0000256" key="1">
    <source>
        <dbReference type="ARBA" id="ARBA00003814"/>
    </source>
</evidence>
<dbReference type="SUPFAM" id="SSF51391">
    <property type="entry name" value="Thiamin phosphate synthase"/>
    <property type="match status" value="1"/>
</dbReference>
<dbReference type="EC" id="2.5.1.3" evidence="10"/>
<feature type="binding site" evidence="10">
    <location>
        <position position="93"/>
    </location>
    <ligand>
        <name>Mg(2+)</name>
        <dbReference type="ChEBI" id="CHEBI:18420"/>
    </ligand>
</feature>
<feature type="binding site" evidence="10">
    <location>
        <position position="169"/>
    </location>
    <ligand>
        <name>2-[(2R,5Z)-2-carboxy-4-methylthiazol-5(2H)-ylidene]ethyl phosphate</name>
        <dbReference type="ChEBI" id="CHEBI:62899"/>
    </ligand>
</feature>
<feature type="domain" description="Thiamine phosphate synthase/TenI" evidence="13">
    <location>
        <begin position="13"/>
        <end position="192"/>
    </location>
</feature>
<dbReference type="EMBL" id="AP021879">
    <property type="protein sequence ID" value="BBO92286.1"/>
    <property type="molecule type" value="Genomic_DNA"/>
</dbReference>
<feature type="binding site" evidence="10">
    <location>
        <begin position="42"/>
        <end position="46"/>
    </location>
    <ligand>
        <name>4-amino-2-methyl-5-(diphosphooxymethyl)pyrimidine</name>
        <dbReference type="ChEBI" id="CHEBI:57841"/>
    </ligand>
</feature>
<dbReference type="FunFam" id="3.20.20.70:FF:000096">
    <property type="entry name" value="Thiamine-phosphate synthase"/>
    <property type="match status" value="1"/>
</dbReference>
<evidence type="ECO:0000259" key="13">
    <source>
        <dbReference type="Pfam" id="PF02581"/>
    </source>
</evidence>
<dbReference type="InterPro" id="IPR013785">
    <property type="entry name" value="Aldolase_TIM"/>
</dbReference>
<dbReference type="GO" id="GO:0004789">
    <property type="term" value="F:thiamine-phosphate diphosphorylase activity"/>
    <property type="evidence" value="ECO:0007669"/>
    <property type="project" value="UniProtKB-UniRule"/>
</dbReference>
<comment type="catalytic activity">
    <reaction evidence="7 10 11">
        <text>4-methyl-5-(2-phosphooxyethyl)-thiazole + 4-amino-2-methyl-5-(diphosphooxymethyl)pyrimidine + H(+) = thiamine phosphate + diphosphate</text>
        <dbReference type="Rhea" id="RHEA:22328"/>
        <dbReference type="ChEBI" id="CHEBI:15378"/>
        <dbReference type="ChEBI" id="CHEBI:33019"/>
        <dbReference type="ChEBI" id="CHEBI:37575"/>
        <dbReference type="ChEBI" id="CHEBI:57841"/>
        <dbReference type="ChEBI" id="CHEBI:58296"/>
        <dbReference type="EC" id="2.5.1.3"/>
    </reaction>
</comment>
<comment type="function">
    <text evidence="1 10">Condenses 4-methyl-5-(beta-hydroxyethyl)thiazole monophosphate (THZ-P) and 2-methyl-4-amino-5-hydroxymethyl pyrimidine pyrophosphate (HMP-PP) to form thiamine monophosphate (TMP).</text>
</comment>
<feature type="binding site" evidence="10">
    <location>
        <begin position="138"/>
        <end position="140"/>
    </location>
    <ligand>
        <name>2-[(2R,5Z)-2-carboxy-4-methylthiazol-5(2H)-ylidene]ethyl phosphate</name>
        <dbReference type="ChEBI" id="CHEBI:62899"/>
    </ligand>
</feature>
<dbReference type="Pfam" id="PF02581">
    <property type="entry name" value="TMP-TENI"/>
    <property type="match status" value="1"/>
</dbReference>
<feature type="binding site" evidence="10">
    <location>
        <position position="73"/>
    </location>
    <ligand>
        <name>4-amino-2-methyl-5-(diphosphooxymethyl)pyrimidine</name>
        <dbReference type="ChEBI" id="CHEBI:57841"/>
    </ligand>
</feature>
<dbReference type="GO" id="GO:0000287">
    <property type="term" value="F:magnesium ion binding"/>
    <property type="evidence" value="ECO:0007669"/>
    <property type="project" value="UniProtKB-UniRule"/>
</dbReference>
<dbReference type="NCBIfam" id="TIGR00693">
    <property type="entry name" value="thiE"/>
    <property type="match status" value="1"/>
</dbReference>
<evidence type="ECO:0000256" key="5">
    <source>
        <dbReference type="ARBA" id="ARBA00022842"/>
    </source>
</evidence>
<evidence type="ECO:0000256" key="4">
    <source>
        <dbReference type="ARBA" id="ARBA00022723"/>
    </source>
</evidence>
<organism evidence="14 15">
    <name type="scientific">Desulfosarcina ovata subsp. ovata</name>
    <dbReference type="NCBI Taxonomy" id="2752305"/>
    <lineage>
        <taxon>Bacteria</taxon>
        <taxon>Pseudomonadati</taxon>
        <taxon>Thermodesulfobacteriota</taxon>
        <taxon>Desulfobacteria</taxon>
        <taxon>Desulfobacterales</taxon>
        <taxon>Desulfosarcinaceae</taxon>
        <taxon>Desulfosarcina</taxon>
    </lineage>
</organism>
<dbReference type="Proteomes" id="UP000422108">
    <property type="component" value="Chromosome"/>
</dbReference>
<keyword evidence="6 10" id="KW-0784">Thiamine biosynthesis</keyword>